<dbReference type="SUPFAM" id="SSF88659">
    <property type="entry name" value="Sigma3 and sigma4 domains of RNA polymerase sigma factors"/>
    <property type="match status" value="1"/>
</dbReference>
<dbReference type="InterPro" id="IPR013324">
    <property type="entry name" value="RNA_pol_sigma_r3/r4-like"/>
</dbReference>
<dbReference type="AlphaFoldDB" id="A0AAP3DKX7"/>
<dbReference type="Proteomes" id="UP001077662">
    <property type="component" value="Unassembled WGS sequence"/>
</dbReference>
<evidence type="ECO:0000313" key="3">
    <source>
        <dbReference type="Proteomes" id="UP001077662"/>
    </source>
</evidence>
<sequence>MQDLLREYEYTKMQLEAKRRLLKKENTSKDEINVSDIELLGEMISSVDFIIEWIKTGKRPGKKRGIERRAAYEREILVDPITIQSYVNNGVAGSPANITDSQRKELEEALSILSKREKECYTLAHGRGFTQYEVANLLLISRGTVDKYIRRAQEKISRYLQLKK</sequence>
<dbReference type="GO" id="GO:0003677">
    <property type="term" value="F:DNA binding"/>
    <property type="evidence" value="ECO:0007669"/>
    <property type="project" value="UniProtKB-KW"/>
</dbReference>
<dbReference type="GO" id="GO:0006352">
    <property type="term" value="P:DNA-templated transcription initiation"/>
    <property type="evidence" value="ECO:0007669"/>
    <property type="project" value="InterPro"/>
</dbReference>
<evidence type="ECO:0000259" key="1">
    <source>
        <dbReference type="Pfam" id="PF08281"/>
    </source>
</evidence>
<evidence type="ECO:0000313" key="2">
    <source>
        <dbReference type="EMBL" id="MCZ0810369.1"/>
    </source>
</evidence>
<organism evidence="2 3">
    <name type="scientific">Brevibacillus laterosporus</name>
    <name type="common">Bacillus laterosporus</name>
    <dbReference type="NCBI Taxonomy" id="1465"/>
    <lineage>
        <taxon>Bacteria</taxon>
        <taxon>Bacillati</taxon>
        <taxon>Bacillota</taxon>
        <taxon>Bacilli</taxon>
        <taxon>Bacillales</taxon>
        <taxon>Paenibacillaceae</taxon>
        <taxon>Brevibacillus</taxon>
    </lineage>
</organism>
<accession>A0AAP3DKX7</accession>
<protein>
    <submittedName>
        <fullName evidence="2">Sigma factor-like helix-turn-helix DNA-binding protein</fullName>
    </submittedName>
</protein>
<dbReference type="Pfam" id="PF08281">
    <property type="entry name" value="Sigma70_r4_2"/>
    <property type="match status" value="1"/>
</dbReference>
<name>A0AAP3DKX7_BRELA</name>
<dbReference type="InterPro" id="IPR013249">
    <property type="entry name" value="RNA_pol_sigma70_r4_t2"/>
</dbReference>
<dbReference type="RefSeq" id="WP_258435037.1">
    <property type="nucleotide sequence ID" value="NZ_JANSGW010000074.1"/>
</dbReference>
<feature type="domain" description="RNA polymerase sigma factor 70 region 4 type 2" evidence="1">
    <location>
        <begin position="104"/>
        <end position="153"/>
    </location>
</feature>
<reference evidence="2" key="1">
    <citation type="submission" date="2022-09" db="EMBL/GenBank/DDBJ databases">
        <title>Genome analysis and characterization of larvicidal activity of Brevibacillus strains.</title>
        <authorList>
            <person name="Patrusheva E.V."/>
            <person name="Izotova A.O."/>
            <person name="Toshchakov S.V."/>
            <person name="Sineoky S.P."/>
        </authorList>
    </citation>
    <scope>NUCLEOTIDE SEQUENCE</scope>
    <source>
        <strain evidence="2">VKPM_B-13247</strain>
    </source>
</reference>
<gene>
    <name evidence="2" type="ORF">O0554_26415</name>
</gene>
<dbReference type="Gene3D" id="1.10.10.10">
    <property type="entry name" value="Winged helix-like DNA-binding domain superfamily/Winged helix DNA-binding domain"/>
    <property type="match status" value="1"/>
</dbReference>
<dbReference type="EMBL" id="JAPTNE010000074">
    <property type="protein sequence ID" value="MCZ0810369.1"/>
    <property type="molecule type" value="Genomic_DNA"/>
</dbReference>
<dbReference type="CDD" id="cd06171">
    <property type="entry name" value="Sigma70_r4"/>
    <property type="match status" value="1"/>
</dbReference>
<comment type="caution">
    <text evidence="2">The sequence shown here is derived from an EMBL/GenBank/DDBJ whole genome shotgun (WGS) entry which is preliminary data.</text>
</comment>
<proteinExistence type="predicted"/>
<dbReference type="GO" id="GO:0016987">
    <property type="term" value="F:sigma factor activity"/>
    <property type="evidence" value="ECO:0007669"/>
    <property type="project" value="InterPro"/>
</dbReference>
<dbReference type="NCBIfam" id="NF005385">
    <property type="entry name" value="PRK06930.1"/>
    <property type="match status" value="1"/>
</dbReference>
<keyword evidence="2" id="KW-0238">DNA-binding</keyword>
<dbReference type="InterPro" id="IPR036388">
    <property type="entry name" value="WH-like_DNA-bd_sf"/>
</dbReference>